<dbReference type="Proteomes" id="UP000008075">
    <property type="component" value="Chromosome"/>
</dbReference>
<proteinExistence type="predicted"/>
<evidence type="ECO:0000313" key="1">
    <source>
        <dbReference type="EMBL" id="CBJ88760.1"/>
    </source>
</evidence>
<reference evidence="1 2" key="1">
    <citation type="journal article" date="2011" name="PLoS ONE">
        <title>The entomopathogenic bacterial endosymbionts xenorhabdus and photorhabdus: convergent lifestyles from divergent genomes.</title>
        <authorList>
            <person name="Chaston J.M."/>
            <person name="Suen G."/>
            <person name="Tucker S.L."/>
            <person name="Andersen A.W."/>
            <person name="Bhasin A."/>
            <person name="Bode E."/>
            <person name="Bode H.B."/>
            <person name="Brachmann A.O."/>
            <person name="Cowles C.E."/>
            <person name="Cowles K.N."/>
            <person name="Darby C."/>
            <person name="de Leon L."/>
            <person name="Drace K."/>
            <person name="Du Z."/>
            <person name="Givaudan A."/>
            <person name="Herbert Tran E.E."/>
            <person name="Jewell K.A."/>
            <person name="Knack J.J."/>
            <person name="Krasomil-Osterfeld K.C."/>
            <person name="Kukor R."/>
            <person name="Lanois A."/>
            <person name="Latreille P."/>
            <person name="Leimgruber N.K."/>
            <person name="Lipke C.M."/>
            <person name="Liu R."/>
            <person name="Lu X."/>
            <person name="Martens E.C."/>
            <person name="Marri P.R."/>
            <person name="Medigue C."/>
            <person name="Menard M.L."/>
            <person name="Miller N.M."/>
            <person name="Morales-Soto N."/>
            <person name="Norton S."/>
            <person name="Ogier J.C."/>
            <person name="Orchard S.S."/>
            <person name="Park D."/>
            <person name="Park Y."/>
            <person name="Qurollo B.A."/>
            <person name="Sugar D.R."/>
            <person name="Richards G.R."/>
            <person name="Rouy Z."/>
            <person name="Slominski B."/>
            <person name="Slominski K."/>
            <person name="Snyder H."/>
            <person name="Tjaden B.C."/>
            <person name="van der Hoeven R."/>
            <person name="Welch R.D."/>
            <person name="Wheeler C."/>
            <person name="Xiang B."/>
            <person name="Barbazuk B."/>
            <person name="Gaudriault S."/>
            <person name="Goodner B."/>
            <person name="Slater S.C."/>
            <person name="Forst S."/>
            <person name="Goldman B.S."/>
            <person name="Goodrich-Blair H."/>
        </authorList>
    </citation>
    <scope>NUCLEOTIDE SEQUENCE [LARGE SCALE GENOMIC DNA]</scope>
    <source>
        <strain evidence="2">ATCC 19061 / DSM 3370 / CCUG 14189 / LMG 1036 / NCIMB 9965 / AN6</strain>
    </source>
</reference>
<keyword evidence="2" id="KW-1185">Reference proteome</keyword>
<gene>
    <name evidence="1" type="ordered locus">XNC1_0689</name>
</gene>
<dbReference type="KEGG" id="xne:XNC1_0689"/>
<name>D3VJK4_XENNA</name>
<dbReference type="AlphaFoldDB" id="D3VJK4"/>
<dbReference type="EMBL" id="FN667742">
    <property type="protein sequence ID" value="CBJ88760.1"/>
    <property type="molecule type" value="Genomic_DNA"/>
</dbReference>
<accession>D3VJK4</accession>
<protein>
    <submittedName>
        <fullName evidence="1">Uncharacterized protein</fullName>
    </submittedName>
</protein>
<dbReference type="HOGENOM" id="CLU_3423219_0_0_6"/>
<evidence type="ECO:0000313" key="2">
    <source>
        <dbReference type="Proteomes" id="UP000008075"/>
    </source>
</evidence>
<sequence>MIFHYRYIYGENVLIKTIYLYYM</sequence>
<organism evidence="1 2">
    <name type="scientific">Xenorhabdus nematophila (strain ATCC 19061 / DSM 3370 / CCUG 14189 / LMG 1036 / NCIMB 9965 / AN6)</name>
    <dbReference type="NCBI Taxonomy" id="406817"/>
    <lineage>
        <taxon>Bacteria</taxon>
        <taxon>Pseudomonadati</taxon>
        <taxon>Pseudomonadota</taxon>
        <taxon>Gammaproteobacteria</taxon>
        <taxon>Enterobacterales</taxon>
        <taxon>Morganellaceae</taxon>
        <taxon>Xenorhabdus</taxon>
    </lineage>
</organism>